<organism evidence="1">
    <name type="scientific">Siphoviridae sp. ct7dP4</name>
    <dbReference type="NCBI Taxonomy" id="2827787"/>
    <lineage>
        <taxon>Viruses</taxon>
        <taxon>Duplodnaviria</taxon>
        <taxon>Heunggongvirae</taxon>
        <taxon>Uroviricota</taxon>
        <taxon>Caudoviricetes</taxon>
    </lineage>
</organism>
<reference evidence="1" key="1">
    <citation type="journal article" date="2021" name="Proc. Natl. Acad. Sci. U.S.A.">
        <title>A Catalog of Tens of Thousands of Viruses from Human Metagenomes Reveals Hidden Associations with Chronic Diseases.</title>
        <authorList>
            <person name="Tisza M.J."/>
            <person name="Buck C.B."/>
        </authorList>
    </citation>
    <scope>NUCLEOTIDE SEQUENCE</scope>
    <source>
        <strain evidence="1">Ct7dP4</strain>
    </source>
</reference>
<protein>
    <submittedName>
        <fullName evidence="1">SH3 domain-binding protein 5 (SH3BP5)</fullName>
    </submittedName>
</protein>
<sequence length="102" mass="11748">MTFDFSGLDKVFDELNQKAEQLSGSYDFDEIFPKSYMQSVSKYDSIEDFLKASPETITNAEEFEKADEAVLDVFVSENTNFSTWQEMLNDATTQLVVEKLKF</sequence>
<name>A0A8S5TNN6_9CAUD</name>
<proteinExistence type="predicted"/>
<evidence type="ECO:0000313" key="1">
    <source>
        <dbReference type="EMBL" id="DAF64745.1"/>
    </source>
</evidence>
<accession>A0A8S5TNN6</accession>
<dbReference type="EMBL" id="BK032866">
    <property type="protein sequence ID" value="DAF64745.1"/>
    <property type="molecule type" value="Genomic_DNA"/>
</dbReference>